<dbReference type="Proteomes" id="UP000887013">
    <property type="component" value="Unassembled WGS sequence"/>
</dbReference>
<accession>A0A8X6QSE5</accession>
<proteinExistence type="predicted"/>
<feature type="compositionally biased region" description="Polar residues" evidence="1">
    <location>
        <begin position="42"/>
        <end position="69"/>
    </location>
</feature>
<comment type="caution">
    <text evidence="2">The sequence shown here is derived from an EMBL/GenBank/DDBJ whole genome shotgun (WGS) entry which is preliminary data.</text>
</comment>
<dbReference type="OrthoDB" id="10495130at2759"/>
<dbReference type="AlphaFoldDB" id="A0A8X6QSE5"/>
<sequence>MTLDRLCVRIPIPAKHVKVDLEQILSNIPLSPLLKGAINKPQRVTQQPTESSSPDHPLTAQTSTSTRTLGESVERSWSILSLSVPLDKISFARGTRFAVPEEFDFVLVSKFSPA</sequence>
<organism evidence="2 3">
    <name type="scientific">Nephila pilipes</name>
    <name type="common">Giant wood spider</name>
    <name type="synonym">Nephila maculata</name>
    <dbReference type="NCBI Taxonomy" id="299642"/>
    <lineage>
        <taxon>Eukaryota</taxon>
        <taxon>Metazoa</taxon>
        <taxon>Ecdysozoa</taxon>
        <taxon>Arthropoda</taxon>
        <taxon>Chelicerata</taxon>
        <taxon>Arachnida</taxon>
        <taxon>Araneae</taxon>
        <taxon>Araneomorphae</taxon>
        <taxon>Entelegynae</taxon>
        <taxon>Araneoidea</taxon>
        <taxon>Nephilidae</taxon>
        <taxon>Nephila</taxon>
    </lineage>
</organism>
<reference evidence="2" key="1">
    <citation type="submission" date="2020-08" db="EMBL/GenBank/DDBJ databases">
        <title>Multicomponent nature underlies the extraordinary mechanical properties of spider dragline silk.</title>
        <authorList>
            <person name="Kono N."/>
            <person name="Nakamura H."/>
            <person name="Mori M."/>
            <person name="Yoshida Y."/>
            <person name="Ohtoshi R."/>
            <person name="Malay A.D."/>
            <person name="Moran D.A.P."/>
            <person name="Tomita M."/>
            <person name="Numata K."/>
            <person name="Arakawa K."/>
        </authorList>
    </citation>
    <scope>NUCLEOTIDE SEQUENCE</scope>
</reference>
<gene>
    <name evidence="2" type="ORF">NPIL_5491</name>
</gene>
<evidence type="ECO:0000313" key="3">
    <source>
        <dbReference type="Proteomes" id="UP000887013"/>
    </source>
</evidence>
<protein>
    <submittedName>
        <fullName evidence="2">Uncharacterized protein</fullName>
    </submittedName>
</protein>
<dbReference type="EMBL" id="BMAW01083418">
    <property type="protein sequence ID" value="GFU33931.1"/>
    <property type="molecule type" value="Genomic_DNA"/>
</dbReference>
<feature type="region of interest" description="Disordered" evidence="1">
    <location>
        <begin position="39"/>
        <end position="72"/>
    </location>
</feature>
<evidence type="ECO:0000256" key="1">
    <source>
        <dbReference type="SAM" id="MobiDB-lite"/>
    </source>
</evidence>
<evidence type="ECO:0000313" key="2">
    <source>
        <dbReference type="EMBL" id="GFU33931.1"/>
    </source>
</evidence>
<name>A0A8X6QSE5_NEPPI</name>
<keyword evidence="3" id="KW-1185">Reference proteome</keyword>